<dbReference type="CDD" id="cd00093">
    <property type="entry name" value="HTH_XRE"/>
    <property type="match status" value="1"/>
</dbReference>
<name>A0AAV4ZD90_9HYPH</name>
<protein>
    <recommendedName>
        <fullName evidence="2">HTH cro/C1-type domain-containing protein</fullName>
    </recommendedName>
</protein>
<dbReference type="InterPro" id="IPR001387">
    <property type="entry name" value="Cro/C1-type_HTH"/>
</dbReference>
<dbReference type="EMBL" id="BPQF01000030">
    <property type="protein sequence ID" value="GJD41917.1"/>
    <property type="molecule type" value="Genomic_DNA"/>
</dbReference>
<evidence type="ECO:0000313" key="3">
    <source>
        <dbReference type="EMBL" id="GJD41917.1"/>
    </source>
</evidence>
<dbReference type="Pfam" id="PF01381">
    <property type="entry name" value="HTH_3"/>
    <property type="match status" value="1"/>
</dbReference>
<comment type="caution">
    <text evidence="3">The sequence shown here is derived from an EMBL/GenBank/DDBJ whole genome shotgun (WGS) entry which is preliminary data.</text>
</comment>
<evidence type="ECO:0000259" key="2">
    <source>
        <dbReference type="PROSITE" id="PS50943"/>
    </source>
</evidence>
<dbReference type="Gene3D" id="1.10.260.40">
    <property type="entry name" value="lambda repressor-like DNA-binding domains"/>
    <property type="match status" value="1"/>
</dbReference>
<dbReference type="AlphaFoldDB" id="A0AAV4ZD90"/>
<evidence type="ECO:0000256" key="1">
    <source>
        <dbReference type="ARBA" id="ARBA00023125"/>
    </source>
</evidence>
<dbReference type="GO" id="GO:0003677">
    <property type="term" value="F:DNA binding"/>
    <property type="evidence" value="ECO:0007669"/>
    <property type="project" value="UniProtKB-KW"/>
</dbReference>
<dbReference type="Proteomes" id="UP001055307">
    <property type="component" value="Unassembled WGS sequence"/>
</dbReference>
<dbReference type="InterPro" id="IPR010982">
    <property type="entry name" value="Lambda_DNA-bd_dom_sf"/>
</dbReference>
<dbReference type="SMART" id="SM00530">
    <property type="entry name" value="HTH_XRE"/>
    <property type="match status" value="1"/>
</dbReference>
<evidence type="ECO:0000313" key="4">
    <source>
        <dbReference type="Proteomes" id="UP001055307"/>
    </source>
</evidence>
<reference evidence="3" key="2">
    <citation type="submission" date="2021-08" db="EMBL/GenBank/DDBJ databases">
        <authorList>
            <person name="Tani A."/>
            <person name="Ola A."/>
            <person name="Ogura Y."/>
            <person name="Katsura K."/>
            <person name="Hayashi T."/>
        </authorList>
    </citation>
    <scope>NUCLEOTIDE SEQUENCE</scope>
    <source>
        <strain evidence="3">DSM 21893</strain>
    </source>
</reference>
<dbReference type="RefSeq" id="WP_192215483.1">
    <property type="nucleotide sequence ID" value="NZ_BPQF01000030.1"/>
</dbReference>
<dbReference type="PANTHER" id="PTHR46558">
    <property type="entry name" value="TRACRIPTIONAL REGULATORY PROTEIN-RELATED-RELATED"/>
    <property type="match status" value="1"/>
</dbReference>
<feature type="domain" description="HTH cro/C1-type" evidence="2">
    <location>
        <begin position="17"/>
        <end position="71"/>
    </location>
</feature>
<dbReference type="SUPFAM" id="SSF47413">
    <property type="entry name" value="lambda repressor-like DNA-binding domains"/>
    <property type="match status" value="1"/>
</dbReference>
<dbReference type="PANTHER" id="PTHR46558:SF11">
    <property type="entry name" value="HTH-TYPE TRANSCRIPTIONAL REGULATOR XRE"/>
    <property type="match status" value="1"/>
</dbReference>
<proteinExistence type="predicted"/>
<keyword evidence="4" id="KW-1185">Reference proteome</keyword>
<organism evidence="3 4">
    <name type="scientific">Methylobacterium bullatum</name>
    <dbReference type="NCBI Taxonomy" id="570505"/>
    <lineage>
        <taxon>Bacteria</taxon>
        <taxon>Pseudomonadati</taxon>
        <taxon>Pseudomonadota</taxon>
        <taxon>Alphaproteobacteria</taxon>
        <taxon>Hyphomicrobiales</taxon>
        <taxon>Methylobacteriaceae</taxon>
        <taxon>Methylobacterium</taxon>
    </lineage>
</organism>
<reference evidence="3" key="1">
    <citation type="journal article" date="2016" name="Front. Microbiol.">
        <title>Genome Sequence of the Piezophilic, Mesophilic Sulfate-Reducing Bacterium Desulfovibrio indicus J2T.</title>
        <authorList>
            <person name="Cao J."/>
            <person name="Maignien L."/>
            <person name="Shao Z."/>
            <person name="Alain K."/>
            <person name="Jebbar M."/>
        </authorList>
    </citation>
    <scope>NUCLEOTIDE SEQUENCE</scope>
    <source>
        <strain evidence="3">DSM 21893</strain>
    </source>
</reference>
<accession>A0AAV4ZD90</accession>
<gene>
    <name evidence="3" type="ORF">OICFNHDK_4401</name>
</gene>
<dbReference type="PROSITE" id="PS50943">
    <property type="entry name" value="HTH_CROC1"/>
    <property type="match status" value="1"/>
</dbReference>
<sequence>MTVKSTTDVDRAVGLRIATLRKAKGLSQTDLGQHVGVTFQQIQKYEKGQNRIASGRLQQIAQFFEVPMSALFGEGEPQGQDEMFPFLAEPGAIEILAAYASIEDSDLRRDVLSIVRTASRLSVRQTG</sequence>
<keyword evidence="1" id="KW-0238">DNA-binding</keyword>